<dbReference type="EMBL" id="JELX01002887">
    <property type="protein sequence ID" value="KYF53943.1"/>
    <property type="molecule type" value="Genomic_DNA"/>
</dbReference>
<dbReference type="Proteomes" id="UP000075604">
    <property type="component" value="Unassembled WGS sequence"/>
</dbReference>
<keyword evidence="1" id="KW-0732">Signal</keyword>
<name>A0A150PE25_SORCE</name>
<sequence>MNSAIVIPLVVASSCFVSAAAAAEQACGYSSAGWNAPNGAAVFSVGSGLIGDLLNAVGEIRTHSMLSHGAGKWVTHATMKQPTENSWPAVCSTPVTPSDLIEGYPGLSQVNQGGIYRFLYGSGGSGPTSLTYQVGDGKKAASIGDAIWWEVAYYADHSIVDEGVEIDRPNIRGARVRYSLYQYRTTEGTPTGGPAWNNGMVCSSFLAYAHYVDGQGAIPPYTYSHEKLVNAANALYAGVRDSCESSLGFWGSIGTSIACFTTDICGKAANQVANCMASHACDTSSGSLWRGVRDTPSTVAVSISPDRVGGWSGHVWGTQPGATVWSADIGHNVQWNSGGNVYGCWY</sequence>
<comment type="caution">
    <text evidence="2">The sequence shown here is derived from an EMBL/GenBank/DDBJ whole genome shotgun (WGS) entry which is preliminary data.</text>
</comment>
<accession>A0A150PE25</accession>
<evidence type="ECO:0000313" key="2">
    <source>
        <dbReference type="EMBL" id="KYF53943.1"/>
    </source>
</evidence>
<feature type="signal peptide" evidence="1">
    <location>
        <begin position="1"/>
        <end position="19"/>
    </location>
</feature>
<gene>
    <name evidence="2" type="ORF">BE04_36375</name>
</gene>
<evidence type="ECO:0008006" key="4">
    <source>
        <dbReference type="Google" id="ProtNLM"/>
    </source>
</evidence>
<dbReference type="AlphaFoldDB" id="A0A150PE25"/>
<proteinExistence type="predicted"/>
<evidence type="ECO:0000256" key="1">
    <source>
        <dbReference type="SAM" id="SignalP"/>
    </source>
</evidence>
<reference evidence="2 3" key="1">
    <citation type="submission" date="2014-02" db="EMBL/GenBank/DDBJ databases">
        <title>The small core and large imbalanced accessory genome model reveals a collaborative survival strategy of Sorangium cellulosum strains in nature.</title>
        <authorList>
            <person name="Han K."/>
            <person name="Peng R."/>
            <person name="Blom J."/>
            <person name="Li Y.-Z."/>
        </authorList>
    </citation>
    <scope>NUCLEOTIDE SEQUENCE [LARGE SCALE GENOMIC DNA]</scope>
    <source>
        <strain evidence="2 3">So0157-18</strain>
    </source>
</reference>
<organism evidence="2 3">
    <name type="scientific">Sorangium cellulosum</name>
    <name type="common">Polyangium cellulosum</name>
    <dbReference type="NCBI Taxonomy" id="56"/>
    <lineage>
        <taxon>Bacteria</taxon>
        <taxon>Pseudomonadati</taxon>
        <taxon>Myxococcota</taxon>
        <taxon>Polyangia</taxon>
        <taxon>Polyangiales</taxon>
        <taxon>Polyangiaceae</taxon>
        <taxon>Sorangium</taxon>
    </lineage>
</organism>
<evidence type="ECO:0000313" key="3">
    <source>
        <dbReference type="Proteomes" id="UP000075604"/>
    </source>
</evidence>
<protein>
    <recommendedName>
        <fullName evidence="4">Secreted protein</fullName>
    </recommendedName>
</protein>
<feature type="chain" id="PRO_5007565500" description="Secreted protein" evidence="1">
    <location>
        <begin position="20"/>
        <end position="346"/>
    </location>
</feature>